<proteinExistence type="predicted"/>
<protein>
    <submittedName>
        <fullName evidence="1">Uncharacterized protein</fullName>
    </submittedName>
</protein>
<reference evidence="1 2" key="1">
    <citation type="submission" date="2018-10" db="EMBL/GenBank/DDBJ databases">
        <title>Fifty Aureobasidium pullulans genomes reveal a recombining polyextremotolerant generalist.</title>
        <authorList>
            <person name="Gostincar C."/>
            <person name="Turk M."/>
            <person name="Zajc J."/>
            <person name="Gunde-Cimerman N."/>
        </authorList>
    </citation>
    <scope>NUCLEOTIDE SEQUENCE [LARGE SCALE GENOMIC DNA]</scope>
    <source>
        <strain evidence="1 2">EXF-10659</strain>
    </source>
</reference>
<gene>
    <name evidence="1" type="ORF">D6D19_01309</name>
</gene>
<evidence type="ECO:0000313" key="2">
    <source>
        <dbReference type="Proteomes" id="UP000308802"/>
    </source>
</evidence>
<dbReference type="AlphaFoldDB" id="A0A4S9AIZ2"/>
<sequence length="142" mass="15889">MRWRNLLYKSTRQTYTDVALLNISRYNSEAATDQLAVMECGDICGKALQVKVCRATLCTAHLQQQWLLSSSSRGILIKYVYRAWAATVPDIQGTSSSCDGPPSASATLFRLSILSSDTWRLGLLQARPKMPLHWQAMGWSSF</sequence>
<evidence type="ECO:0000313" key="1">
    <source>
        <dbReference type="EMBL" id="THW79273.1"/>
    </source>
</evidence>
<accession>A0A4S9AIZ2</accession>
<comment type="caution">
    <text evidence="1">The sequence shown here is derived from an EMBL/GenBank/DDBJ whole genome shotgun (WGS) entry which is preliminary data.</text>
</comment>
<dbReference type="EMBL" id="QZAO01000019">
    <property type="protein sequence ID" value="THW79273.1"/>
    <property type="molecule type" value="Genomic_DNA"/>
</dbReference>
<name>A0A4S9AIZ2_AURPU</name>
<organism evidence="1 2">
    <name type="scientific">Aureobasidium pullulans</name>
    <name type="common">Black yeast</name>
    <name type="synonym">Pullularia pullulans</name>
    <dbReference type="NCBI Taxonomy" id="5580"/>
    <lineage>
        <taxon>Eukaryota</taxon>
        <taxon>Fungi</taxon>
        <taxon>Dikarya</taxon>
        <taxon>Ascomycota</taxon>
        <taxon>Pezizomycotina</taxon>
        <taxon>Dothideomycetes</taxon>
        <taxon>Dothideomycetidae</taxon>
        <taxon>Dothideales</taxon>
        <taxon>Saccotheciaceae</taxon>
        <taxon>Aureobasidium</taxon>
    </lineage>
</organism>
<dbReference type="Proteomes" id="UP000308802">
    <property type="component" value="Unassembled WGS sequence"/>
</dbReference>